<dbReference type="PANTHER" id="PTHR34383">
    <property type="entry name" value="POLYPHOSPHATE:AMP PHOSPHOTRANSFERASE-RELATED"/>
    <property type="match status" value="1"/>
</dbReference>
<reference evidence="2 3" key="1">
    <citation type="submission" date="2021-01" db="EMBL/GenBank/DDBJ databases">
        <title>Belnapia mucosa sp. nov. and Belnapia arida sp. nov., isolated from the Tabernas Desert (Almeria, Spain).</title>
        <authorList>
            <person name="Molina-Menor E."/>
            <person name="Vidal-Verdu A."/>
            <person name="Calonge A."/>
            <person name="Satari L."/>
            <person name="Pereto J."/>
            <person name="Porcar M."/>
        </authorList>
    </citation>
    <scope>NUCLEOTIDE SEQUENCE [LARGE SCALE GENOMIC DNA]</scope>
    <source>
        <strain evidence="2 3">T18</strain>
    </source>
</reference>
<dbReference type="Gene3D" id="3.40.50.300">
    <property type="entry name" value="P-loop containing nucleotide triphosphate hydrolases"/>
    <property type="match status" value="1"/>
</dbReference>
<protein>
    <submittedName>
        <fullName evidence="2">Polyphosphate kinase 2</fullName>
    </submittedName>
</protein>
<feature type="non-terminal residue" evidence="2">
    <location>
        <position position="1"/>
    </location>
</feature>
<comment type="caution">
    <text evidence="2">The sequence shown here is derived from an EMBL/GenBank/DDBJ whole genome shotgun (WGS) entry which is preliminary data.</text>
</comment>
<keyword evidence="3" id="KW-1185">Reference proteome</keyword>
<accession>A0ABS1UGK0</accession>
<proteinExistence type="predicted"/>
<name>A0ABS1UGK0_9PROT</name>
<dbReference type="InterPro" id="IPR022488">
    <property type="entry name" value="PPK2-related"/>
</dbReference>
<dbReference type="InterPro" id="IPR027417">
    <property type="entry name" value="P-loop_NTPase"/>
</dbReference>
<gene>
    <name evidence="2" type="ORF">JMJ56_33390</name>
</gene>
<organism evidence="2 3">
    <name type="scientific">Belnapia arida</name>
    <dbReference type="NCBI Taxonomy" id="2804533"/>
    <lineage>
        <taxon>Bacteria</taxon>
        <taxon>Pseudomonadati</taxon>
        <taxon>Pseudomonadota</taxon>
        <taxon>Alphaproteobacteria</taxon>
        <taxon>Acetobacterales</taxon>
        <taxon>Roseomonadaceae</taxon>
        <taxon>Belnapia</taxon>
    </lineage>
</organism>
<evidence type="ECO:0000313" key="2">
    <source>
        <dbReference type="EMBL" id="MBL6082837.1"/>
    </source>
</evidence>
<dbReference type="Pfam" id="PF03976">
    <property type="entry name" value="PPK2"/>
    <property type="match status" value="1"/>
</dbReference>
<dbReference type="PANTHER" id="PTHR34383:SF1">
    <property type="entry name" value="ADP-POLYPHOSPHATE PHOSPHOTRANSFERASE"/>
    <property type="match status" value="1"/>
</dbReference>
<dbReference type="GO" id="GO:0016301">
    <property type="term" value="F:kinase activity"/>
    <property type="evidence" value="ECO:0007669"/>
    <property type="project" value="UniProtKB-KW"/>
</dbReference>
<evidence type="ECO:0000259" key="1">
    <source>
        <dbReference type="Pfam" id="PF03976"/>
    </source>
</evidence>
<dbReference type="Proteomes" id="UP000660885">
    <property type="component" value="Unassembled WGS sequence"/>
</dbReference>
<feature type="non-terminal residue" evidence="2">
    <location>
        <position position="116"/>
    </location>
</feature>
<dbReference type="SUPFAM" id="SSF52540">
    <property type="entry name" value="P-loop containing nucleoside triphosphate hydrolases"/>
    <property type="match status" value="1"/>
</dbReference>
<dbReference type="EMBL" id="JAETWB010000199">
    <property type="protein sequence ID" value="MBL6082837.1"/>
    <property type="molecule type" value="Genomic_DNA"/>
</dbReference>
<evidence type="ECO:0000313" key="3">
    <source>
        <dbReference type="Proteomes" id="UP000660885"/>
    </source>
</evidence>
<feature type="domain" description="Polyphosphate kinase-2-related" evidence="1">
    <location>
        <begin position="1"/>
        <end position="95"/>
    </location>
</feature>
<keyword evidence="2" id="KW-0418">Kinase</keyword>
<sequence length="116" mass="13963">SGIILVKYWFSITDQEQQLRFLMRIHDPIKQWKLSPMDLQSRVRWEQYTKAKEAMFERTSIPEAPWYIVEGNDKKRARLNCIQHLLSQIPCEDVPHQPVVLPERVFDPNYERRTLP</sequence>
<keyword evidence="2" id="KW-0808">Transferase</keyword>